<accession>A0ACC0CGV7</accession>
<evidence type="ECO:0000313" key="1">
    <source>
        <dbReference type="EMBL" id="KAI5684048.1"/>
    </source>
</evidence>
<gene>
    <name evidence="1" type="ORF">M9H77_05276</name>
</gene>
<keyword evidence="2" id="KW-1185">Reference proteome</keyword>
<evidence type="ECO:0000313" key="2">
    <source>
        <dbReference type="Proteomes" id="UP001060085"/>
    </source>
</evidence>
<proteinExistence type="predicted"/>
<dbReference type="Proteomes" id="UP001060085">
    <property type="component" value="Linkage Group LG01"/>
</dbReference>
<comment type="caution">
    <text evidence="1">The sequence shown here is derived from an EMBL/GenBank/DDBJ whole genome shotgun (WGS) entry which is preliminary data.</text>
</comment>
<dbReference type="EMBL" id="CM044701">
    <property type="protein sequence ID" value="KAI5684048.1"/>
    <property type="molecule type" value="Genomic_DNA"/>
</dbReference>
<sequence>MLWNKGLSRTYTEGAPMSQCRNRKGLKTNHFRQERSPPKTARLYGMDGGLKRSGKPADLKAIENMCSYG</sequence>
<name>A0ACC0CGV7_CATRO</name>
<protein>
    <submittedName>
        <fullName evidence="1">Uncharacterized protein</fullName>
    </submittedName>
</protein>
<organism evidence="1 2">
    <name type="scientific">Catharanthus roseus</name>
    <name type="common">Madagascar periwinkle</name>
    <name type="synonym">Vinca rosea</name>
    <dbReference type="NCBI Taxonomy" id="4058"/>
    <lineage>
        <taxon>Eukaryota</taxon>
        <taxon>Viridiplantae</taxon>
        <taxon>Streptophyta</taxon>
        <taxon>Embryophyta</taxon>
        <taxon>Tracheophyta</taxon>
        <taxon>Spermatophyta</taxon>
        <taxon>Magnoliopsida</taxon>
        <taxon>eudicotyledons</taxon>
        <taxon>Gunneridae</taxon>
        <taxon>Pentapetalae</taxon>
        <taxon>asterids</taxon>
        <taxon>lamiids</taxon>
        <taxon>Gentianales</taxon>
        <taxon>Apocynaceae</taxon>
        <taxon>Rauvolfioideae</taxon>
        <taxon>Vinceae</taxon>
        <taxon>Catharanthinae</taxon>
        <taxon>Catharanthus</taxon>
    </lineage>
</organism>
<reference evidence="2" key="1">
    <citation type="journal article" date="2023" name="Nat. Plants">
        <title>Single-cell RNA sequencing provides a high-resolution roadmap for understanding the multicellular compartmentation of specialized metabolism.</title>
        <authorList>
            <person name="Sun S."/>
            <person name="Shen X."/>
            <person name="Li Y."/>
            <person name="Li Y."/>
            <person name="Wang S."/>
            <person name="Li R."/>
            <person name="Zhang H."/>
            <person name="Shen G."/>
            <person name="Guo B."/>
            <person name="Wei J."/>
            <person name="Xu J."/>
            <person name="St-Pierre B."/>
            <person name="Chen S."/>
            <person name="Sun C."/>
        </authorList>
    </citation>
    <scope>NUCLEOTIDE SEQUENCE [LARGE SCALE GENOMIC DNA]</scope>
</reference>